<name>A0A397NRK0_9SPHN</name>
<dbReference type="InterPro" id="IPR011105">
    <property type="entry name" value="Cell_wall_hydrolase_SleB"/>
</dbReference>
<dbReference type="OrthoDB" id="9785345at2"/>
<proteinExistence type="predicted"/>
<feature type="domain" description="Cell wall hydrolase SleB" evidence="2">
    <location>
        <begin position="123"/>
        <end position="231"/>
    </location>
</feature>
<sequence>MRARVIARLVNHKHARELAVACIGFLICAGVSAHGALRAIEAHPGAIATVALPQTPADASAAAPAPGTTGTIALPALPVPAGTDSGDGSVLPARAFSMAAASPIDRARALTCLADAVYYEAASESDAGQRAVAQVVLNRVRHPAFPATVCGVVFQGSERASGCQFSFACDGTMARTPSGAAWSKALSIAGAALGGYVFAPVGLATHYHTYAVTPAWNRQLVMTDAIGAHFFHRWRGWWGTPAAFNQAYIGSEPLPGPHAAPARQPITPPAPMIADAARATVAGAVAPAAPKADPIALAMIQPAYADSGALRGPLAAPGRQPDTLPQSQVLDRWKDSGKPLK</sequence>
<evidence type="ECO:0000313" key="3">
    <source>
        <dbReference type="EMBL" id="RIA37817.1"/>
    </source>
</evidence>
<protein>
    <submittedName>
        <fullName evidence="3">Cell wall hydrolase</fullName>
    </submittedName>
</protein>
<comment type="caution">
    <text evidence="3">The sequence shown here is derived from an EMBL/GenBank/DDBJ whole genome shotgun (WGS) entry which is preliminary data.</text>
</comment>
<feature type="region of interest" description="Disordered" evidence="1">
    <location>
        <begin position="310"/>
        <end position="341"/>
    </location>
</feature>
<gene>
    <name evidence="3" type="ORF">DFR49_3705</name>
</gene>
<dbReference type="AlphaFoldDB" id="A0A397NRK0"/>
<dbReference type="GO" id="GO:0016787">
    <property type="term" value="F:hydrolase activity"/>
    <property type="evidence" value="ECO:0007669"/>
    <property type="project" value="UniProtKB-KW"/>
</dbReference>
<dbReference type="InterPro" id="IPR042047">
    <property type="entry name" value="SleB_dom1"/>
</dbReference>
<organism evidence="3 4">
    <name type="scientific">Hephaestia caeni</name>
    <dbReference type="NCBI Taxonomy" id="645617"/>
    <lineage>
        <taxon>Bacteria</taxon>
        <taxon>Pseudomonadati</taxon>
        <taxon>Pseudomonadota</taxon>
        <taxon>Alphaproteobacteria</taxon>
        <taxon>Sphingomonadales</taxon>
        <taxon>Sphingomonadaceae</taxon>
        <taxon>Hephaestia</taxon>
    </lineage>
</organism>
<accession>A0A397NRK0</accession>
<dbReference type="Gene3D" id="1.10.10.2520">
    <property type="entry name" value="Cell wall hydrolase SleB, domain 1"/>
    <property type="match status" value="1"/>
</dbReference>
<keyword evidence="3" id="KW-0378">Hydrolase</keyword>
<reference evidence="3 4" key="1">
    <citation type="submission" date="2018-08" db="EMBL/GenBank/DDBJ databases">
        <title>Genomic Encyclopedia of Type Strains, Phase IV (KMG-IV): sequencing the most valuable type-strain genomes for metagenomic binning, comparative biology and taxonomic classification.</title>
        <authorList>
            <person name="Goeker M."/>
        </authorList>
    </citation>
    <scope>NUCLEOTIDE SEQUENCE [LARGE SCALE GENOMIC DNA]</scope>
    <source>
        <strain evidence="3 4">DSM 25527</strain>
    </source>
</reference>
<keyword evidence="4" id="KW-1185">Reference proteome</keyword>
<evidence type="ECO:0000259" key="2">
    <source>
        <dbReference type="Pfam" id="PF07486"/>
    </source>
</evidence>
<evidence type="ECO:0000313" key="4">
    <source>
        <dbReference type="Proteomes" id="UP000266568"/>
    </source>
</evidence>
<evidence type="ECO:0000256" key="1">
    <source>
        <dbReference type="SAM" id="MobiDB-lite"/>
    </source>
</evidence>
<dbReference type="EMBL" id="QXDC01000004">
    <property type="protein sequence ID" value="RIA37817.1"/>
    <property type="molecule type" value="Genomic_DNA"/>
</dbReference>
<feature type="compositionally biased region" description="Basic and acidic residues" evidence="1">
    <location>
        <begin position="331"/>
        <end position="341"/>
    </location>
</feature>
<dbReference type="Pfam" id="PF07486">
    <property type="entry name" value="Hydrolase_2"/>
    <property type="match status" value="1"/>
</dbReference>
<dbReference type="Proteomes" id="UP000266568">
    <property type="component" value="Unassembled WGS sequence"/>
</dbReference>